<evidence type="ECO:0000313" key="7">
    <source>
        <dbReference type="EMBL" id="MDX6181011.1"/>
    </source>
</evidence>
<keyword evidence="3" id="KW-0998">Cell outer membrane</keyword>
<keyword evidence="10" id="KW-1185">Reference proteome</keyword>
<dbReference type="PRINTS" id="PR01021">
    <property type="entry name" value="OMPADOMAIN"/>
</dbReference>
<name>A0AAJ2SB86_9FLAO</name>
<comment type="subcellular location">
    <subcellularLocation>
        <location evidence="1">Cell outer membrane</location>
    </subcellularLocation>
</comment>
<evidence type="ECO:0000256" key="3">
    <source>
        <dbReference type="ARBA" id="ARBA00023237"/>
    </source>
</evidence>
<dbReference type="InterPro" id="IPR036737">
    <property type="entry name" value="OmpA-like_sf"/>
</dbReference>
<dbReference type="GO" id="GO:0009279">
    <property type="term" value="C:cell outer membrane"/>
    <property type="evidence" value="ECO:0007669"/>
    <property type="project" value="UniProtKB-SubCell"/>
</dbReference>
<evidence type="ECO:0000256" key="4">
    <source>
        <dbReference type="PROSITE-ProRule" id="PRU00473"/>
    </source>
</evidence>
<dbReference type="EMBL" id="JAWXVG010000001">
    <property type="protein sequence ID" value="MDX6181011.1"/>
    <property type="molecule type" value="Genomic_DNA"/>
</dbReference>
<organism evidence="8 9">
    <name type="scientific">Flavobacterium flavipigmentatum</name>
    <dbReference type="NCBI Taxonomy" id="2893884"/>
    <lineage>
        <taxon>Bacteria</taxon>
        <taxon>Pseudomonadati</taxon>
        <taxon>Bacteroidota</taxon>
        <taxon>Flavobacteriia</taxon>
        <taxon>Flavobacteriales</taxon>
        <taxon>Flavobacteriaceae</taxon>
        <taxon>Flavobacterium</taxon>
    </lineage>
</organism>
<gene>
    <name evidence="7" type="ORF">SGQ18_02510</name>
    <name evidence="8" type="ORF">SGQ44_02515</name>
</gene>
<feature type="domain" description="OmpA-like" evidence="6">
    <location>
        <begin position="488"/>
        <end position="604"/>
    </location>
</feature>
<reference evidence="8 10" key="1">
    <citation type="submission" date="2023-11" db="EMBL/GenBank/DDBJ databases">
        <title>Unpublished Manusciprt.</title>
        <authorList>
            <person name="Saticioglu I.B."/>
            <person name="Ay H."/>
            <person name="Ajmi N."/>
            <person name="Altun S."/>
            <person name="Duman M."/>
        </authorList>
    </citation>
    <scope>NUCLEOTIDE SEQUENCE</scope>
    <source>
        <strain evidence="7 10">Fl-33</strain>
        <strain evidence="8">Fl-77</strain>
    </source>
</reference>
<accession>A0AAJ2SB86</accession>
<dbReference type="InterPro" id="IPR006664">
    <property type="entry name" value="OMP_bac"/>
</dbReference>
<protein>
    <submittedName>
        <fullName evidence="8">Phosphate ABC transporter substrate-binding/OmpA family protein</fullName>
    </submittedName>
</protein>
<evidence type="ECO:0000313" key="10">
    <source>
        <dbReference type="Proteomes" id="UP001278738"/>
    </source>
</evidence>
<dbReference type="InterPro" id="IPR050330">
    <property type="entry name" value="Bact_OuterMem_StrucFunc"/>
</dbReference>
<dbReference type="Proteomes" id="UP001270053">
    <property type="component" value="Unassembled WGS sequence"/>
</dbReference>
<dbReference type="PROSITE" id="PS51123">
    <property type="entry name" value="OMPA_2"/>
    <property type="match status" value="1"/>
</dbReference>
<sequence length="604" mass="66076">MGKILRTEKLTTFSELIIVIAGIGAILGGVYYLSPGIKTAVSKQLNGIELNQTDVNNVTNAEKIALPTTELSSEVSGKPLVRIAGYAWNAQSGIIVSNGGPKTTKGSLMEKNGVNLEIIRQDWLSELRNMQMKFIEEFDKGEAFPTSDKSAFAVMIMGDGAPFYISSVQKSLDEKYGKDKYHLQVMGVVGMSYGEDKLIGPPNWKSDPKSMKGAVISAVLGDGDWVTTVNYCFANGLKVNPDPATYDADAVNIYPSENDDYIKSAEELIKSQTTGWTVTLKEVVNGKLTGKSVNRKIDGCATWTPGDKTVFDKLTGFVDIVSTKEFNNQMPTALIGVKEWAVKNPEIVSNILKSALTASNQMKNYEDWKVRASQAISDTYKMETPDYWYKMFKGQQGTKGGLTYNMGGSKVFNYADAMQYFGLSDGVNRYKSVYNQVSGYLTELNPFGFNENVGAVVPYDQAVNLFFLKNINDIESTSADKADYSNQATEVVASGEWKINFNTGSAEISNSSSKEVEKIYNLLVQAENTKLTVVGHTDNVGNPDSNLALSKSRAEAVVNYLKQKGIPANRFQMVDGKGQSDPIADNNSASGKALNRRVVITFLK</sequence>
<evidence type="ECO:0000259" key="6">
    <source>
        <dbReference type="PROSITE" id="PS51123"/>
    </source>
</evidence>
<feature type="transmembrane region" description="Helical" evidence="5">
    <location>
        <begin position="12"/>
        <end position="33"/>
    </location>
</feature>
<dbReference type="Pfam" id="PF00691">
    <property type="entry name" value="OmpA"/>
    <property type="match status" value="1"/>
</dbReference>
<dbReference type="InterPro" id="IPR006665">
    <property type="entry name" value="OmpA-like"/>
</dbReference>
<dbReference type="PANTHER" id="PTHR30329:SF21">
    <property type="entry name" value="LIPOPROTEIN YIAD-RELATED"/>
    <property type="match status" value="1"/>
</dbReference>
<evidence type="ECO:0000313" key="9">
    <source>
        <dbReference type="Proteomes" id="UP001270053"/>
    </source>
</evidence>
<dbReference type="CDD" id="cd07185">
    <property type="entry name" value="OmpA_C-like"/>
    <property type="match status" value="1"/>
</dbReference>
<comment type="caution">
    <text evidence="8">The sequence shown here is derived from an EMBL/GenBank/DDBJ whole genome shotgun (WGS) entry which is preliminary data.</text>
</comment>
<dbReference type="AlphaFoldDB" id="A0AAJ2SB86"/>
<evidence type="ECO:0000313" key="8">
    <source>
        <dbReference type="EMBL" id="MDX6184612.1"/>
    </source>
</evidence>
<dbReference type="PANTHER" id="PTHR30329">
    <property type="entry name" value="STATOR ELEMENT OF FLAGELLAR MOTOR COMPLEX"/>
    <property type="match status" value="1"/>
</dbReference>
<proteinExistence type="predicted"/>
<dbReference type="Proteomes" id="UP001278738">
    <property type="component" value="Unassembled WGS sequence"/>
</dbReference>
<evidence type="ECO:0000256" key="5">
    <source>
        <dbReference type="SAM" id="Phobius"/>
    </source>
</evidence>
<keyword evidence="5" id="KW-0812">Transmembrane</keyword>
<keyword evidence="5" id="KW-1133">Transmembrane helix</keyword>
<evidence type="ECO:0000256" key="1">
    <source>
        <dbReference type="ARBA" id="ARBA00004442"/>
    </source>
</evidence>
<dbReference type="Gene3D" id="3.30.1330.60">
    <property type="entry name" value="OmpA-like domain"/>
    <property type="match status" value="1"/>
</dbReference>
<evidence type="ECO:0000256" key="2">
    <source>
        <dbReference type="ARBA" id="ARBA00023136"/>
    </source>
</evidence>
<dbReference type="RefSeq" id="WP_229975670.1">
    <property type="nucleotide sequence ID" value="NZ_CP087133.1"/>
</dbReference>
<dbReference type="EMBL" id="JAWXVH010000001">
    <property type="protein sequence ID" value="MDX6184612.1"/>
    <property type="molecule type" value="Genomic_DNA"/>
</dbReference>
<keyword evidence="2 4" id="KW-0472">Membrane</keyword>
<dbReference type="SUPFAM" id="SSF103088">
    <property type="entry name" value="OmpA-like"/>
    <property type="match status" value="1"/>
</dbReference>